<dbReference type="AlphaFoldDB" id="A0A137P8F9"/>
<keyword evidence="3" id="KW-1185">Reference proteome</keyword>
<organism evidence="2 3">
    <name type="scientific">Conidiobolus coronatus (strain ATCC 28846 / CBS 209.66 / NRRL 28638)</name>
    <name type="common">Delacroixia coronata</name>
    <dbReference type="NCBI Taxonomy" id="796925"/>
    <lineage>
        <taxon>Eukaryota</taxon>
        <taxon>Fungi</taxon>
        <taxon>Fungi incertae sedis</taxon>
        <taxon>Zoopagomycota</taxon>
        <taxon>Entomophthoromycotina</taxon>
        <taxon>Entomophthoromycetes</taxon>
        <taxon>Entomophthorales</taxon>
        <taxon>Ancylistaceae</taxon>
        <taxon>Conidiobolus</taxon>
    </lineage>
</organism>
<dbReference type="STRING" id="796925.A0A137P8F9"/>
<evidence type="ECO:0000259" key="1">
    <source>
        <dbReference type="Pfam" id="PF03031"/>
    </source>
</evidence>
<dbReference type="EMBL" id="KQ964478">
    <property type="protein sequence ID" value="KXN71296.1"/>
    <property type="molecule type" value="Genomic_DNA"/>
</dbReference>
<dbReference type="Pfam" id="PF03031">
    <property type="entry name" value="NIF"/>
    <property type="match status" value="1"/>
</dbReference>
<evidence type="ECO:0000313" key="3">
    <source>
        <dbReference type="Proteomes" id="UP000070444"/>
    </source>
</evidence>
<dbReference type="InterPro" id="IPR023214">
    <property type="entry name" value="HAD_sf"/>
</dbReference>
<dbReference type="SUPFAM" id="SSF56784">
    <property type="entry name" value="HAD-like"/>
    <property type="match status" value="1"/>
</dbReference>
<dbReference type="InterPro" id="IPR004274">
    <property type="entry name" value="FCP1_dom"/>
</dbReference>
<proteinExistence type="predicted"/>
<accession>A0A137P8F9</accession>
<dbReference type="Gene3D" id="3.40.50.1000">
    <property type="entry name" value="HAD superfamily/HAD-like"/>
    <property type="match status" value="1"/>
</dbReference>
<reference evidence="2 3" key="1">
    <citation type="journal article" date="2015" name="Genome Biol. Evol.">
        <title>Phylogenomic analyses indicate that early fungi evolved digesting cell walls of algal ancestors of land plants.</title>
        <authorList>
            <person name="Chang Y."/>
            <person name="Wang S."/>
            <person name="Sekimoto S."/>
            <person name="Aerts A.L."/>
            <person name="Choi C."/>
            <person name="Clum A."/>
            <person name="LaButti K.M."/>
            <person name="Lindquist E.A."/>
            <person name="Yee Ngan C."/>
            <person name="Ohm R.A."/>
            <person name="Salamov A.A."/>
            <person name="Grigoriev I.V."/>
            <person name="Spatafora J.W."/>
            <person name="Berbee M.L."/>
        </authorList>
    </citation>
    <scope>NUCLEOTIDE SEQUENCE [LARGE SCALE GENOMIC DNA]</scope>
    <source>
        <strain evidence="2 3">NRRL 28638</strain>
    </source>
</reference>
<name>A0A137P8F9_CONC2</name>
<dbReference type="OrthoDB" id="1711508at2759"/>
<gene>
    <name evidence="2" type="ORF">CONCODRAFT_151261</name>
</gene>
<dbReference type="InterPro" id="IPR036412">
    <property type="entry name" value="HAD-like_sf"/>
</dbReference>
<sequence>MNNSQHLKIPIVIAIDYNHTLMMRKTSGKPIHLRPHVHEFIEFIMQNFYVINWTSTPAKLSHEGAKVVYGPYEDYLLCNLTKFHCQIKQKGPKKLNPTKDLKTIWTHYFQIDPALVAKTFPSPHVKEDFEINHAKEVKEITDPKAQNLYLGVNPQGSRLNSNTRPLRFSRLNTILIEGVGNADFMQPDNRILVSEYKGPIYNRTDNELANLKGYLNTLATYYRAEFDKCEKNGTEFEFQIREYMKKYPYISQTSQ</sequence>
<protein>
    <recommendedName>
        <fullName evidence="1">FCP1 homology domain-containing protein</fullName>
    </recommendedName>
</protein>
<feature type="domain" description="FCP1 homology" evidence="1">
    <location>
        <begin position="15"/>
        <end position="106"/>
    </location>
</feature>
<dbReference type="Proteomes" id="UP000070444">
    <property type="component" value="Unassembled WGS sequence"/>
</dbReference>
<evidence type="ECO:0000313" key="2">
    <source>
        <dbReference type="EMBL" id="KXN71296.1"/>
    </source>
</evidence>